<protein>
    <recommendedName>
        <fullName evidence="6">FMN dependent NADH:quinone oxidoreductase</fullName>
        <ecNumber evidence="6">1.6.5.-</ecNumber>
    </recommendedName>
    <alternativeName>
        <fullName evidence="6">Azo-dye reductase</fullName>
    </alternativeName>
    <alternativeName>
        <fullName evidence="6">FMN-dependent NADH-azo compound oxidoreductase</fullName>
    </alternativeName>
    <alternativeName>
        <fullName evidence="6">FMN-dependent NADH-azoreductase</fullName>
        <ecNumber evidence="6">1.7.1.17</ecNumber>
    </alternativeName>
</protein>
<keyword evidence="3 6" id="KW-0560">Oxidoreductase</keyword>
<feature type="binding site" evidence="6">
    <location>
        <position position="10"/>
    </location>
    <ligand>
        <name>FMN</name>
        <dbReference type="ChEBI" id="CHEBI:58210"/>
    </ligand>
</feature>
<keyword evidence="4 6" id="KW-0520">NAD</keyword>
<gene>
    <name evidence="6" type="primary">azoR</name>
    <name evidence="8" type="ORF">J2800_002714</name>
</gene>
<comment type="caution">
    <text evidence="6">Lacks conserved residue(s) required for the propagation of feature annotation.</text>
</comment>
<dbReference type="PANTHER" id="PTHR43741">
    <property type="entry name" value="FMN-DEPENDENT NADH-AZOREDUCTASE 1"/>
    <property type="match status" value="1"/>
</dbReference>
<dbReference type="SUPFAM" id="SSF52218">
    <property type="entry name" value="Flavoproteins"/>
    <property type="match status" value="1"/>
</dbReference>
<evidence type="ECO:0000256" key="4">
    <source>
        <dbReference type="ARBA" id="ARBA00023027"/>
    </source>
</evidence>
<feature type="binding site" evidence="6">
    <location>
        <begin position="103"/>
        <end position="106"/>
    </location>
    <ligand>
        <name>FMN</name>
        <dbReference type="ChEBI" id="CHEBI:58210"/>
    </ligand>
</feature>
<comment type="caution">
    <text evidence="8">The sequence shown here is derived from an EMBL/GenBank/DDBJ whole genome shotgun (WGS) entry which is preliminary data.</text>
</comment>
<evidence type="ECO:0000256" key="5">
    <source>
        <dbReference type="ARBA" id="ARBA00048542"/>
    </source>
</evidence>
<dbReference type="RefSeq" id="WP_310032256.1">
    <property type="nucleotide sequence ID" value="NZ_JAVDRL010000007.1"/>
</dbReference>
<dbReference type="PANTHER" id="PTHR43741:SF2">
    <property type="entry name" value="FMN-DEPENDENT NADH:QUINONE OXIDOREDUCTASE"/>
    <property type="match status" value="1"/>
</dbReference>
<evidence type="ECO:0000256" key="3">
    <source>
        <dbReference type="ARBA" id="ARBA00023002"/>
    </source>
</evidence>
<evidence type="ECO:0000256" key="2">
    <source>
        <dbReference type="ARBA" id="ARBA00022643"/>
    </source>
</evidence>
<dbReference type="EC" id="1.6.5.-" evidence="6"/>
<feature type="domain" description="Flavodoxin-like fold" evidence="7">
    <location>
        <begin position="4"/>
        <end position="212"/>
    </location>
</feature>
<dbReference type="GO" id="GO:0016491">
    <property type="term" value="F:oxidoreductase activity"/>
    <property type="evidence" value="ECO:0007669"/>
    <property type="project" value="UniProtKB-KW"/>
</dbReference>
<dbReference type="InterPro" id="IPR050104">
    <property type="entry name" value="FMN-dep_NADH:Q_OxRdtase_AzoR1"/>
</dbReference>
<dbReference type="Proteomes" id="UP001262754">
    <property type="component" value="Unassembled WGS sequence"/>
</dbReference>
<dbReference type="InterPro" id="IPR003680">
    <property type="entry name" value="Flavodoxin_fold"/>
</dbReference>
<organism evidence="8 9">
    <name type="scientific">Caulobacter rhizosphaerae</name>
    <dbReference type="NCBI Taxonomy" id="2010972"/>
    <lineage>
        <taxon>Bacteria</taxon>
        <taxon>Pseudomonadati</taxon>
        <taxon>Pseudomonadota</taxon>
        <taxon>Alphaproteobacteria</taxon>
        <taxon>Caulobacterales</taxon>
        <taxon>Caulobacteraceae</taxon>
        <taxon>Caulobacter</taxon>
    </lineage>
</organism>
<proteinExistence type="inferred from homology"/>
<comment type="subunit">
    <text evidence="6">Homodimer.</text>
</comment>
<name>A0ABU1N1Y6_9CAUL</name>
<dbReference type="InterPro" id="IPR029039">
    <property type="entry name" value="Flavoprotein-like_sf"/>
</dbReference>
<keyword evidence="2 6" id="KW-0288">FMN</keyword>
<keyword evidence="1 6" id="KW-0285">Flavoprotein</keyword>
<reference evidence="8 9" key="1">
    <citation type="submission" date="2023-07" db="EMBL/GenBank/DDBJ databases">
        <title>Sorghum-associated microbial communities from plants grown in Nebraska, USA.</title>
        <authorList>
            <person name="Schachtman D."/>
        </authorList>
    </citation>
    <scope>NUCLEOTIDE SEQUENCE [LARGE SCALE GENOMIC DNA]</scope>
    <source>
        <strain evidence="8 9">DS2154</strain>
    </source>
</reference>
<accession>A0ABU1N1Y6</accession>
<keyword evidence="9" id="KW-1185">Reference proteome</keyword>
<comment type="function">
    <text evidence="6">Quinone reductase that provides resistance to thiol-specific stress caused by electrophilic quinones.</text>
</comment>
<comment type="catalytic activity">
    <reaction evidence="6">
        <text>2 a quinone + NADH + H(+) = 2 a 1,4-benzosemiquinone + NAD(+)</text>
        <dbReference type="Rhea" id="RHEA:65952"/>
        <dbReference type="ChEBI" id="CHEBI:15378"/>
        <dbReference type="ChEBI" id="CHEBI:57540"/>
        <dbReference type="ChEBI" id="CHEBI:57945"/>
        <dbReference type="ChEBI" id="CHEBI:132124"/>
        <dbReference type="ChEBI" id="CHEBI:134225"/>
    </reaction>
</comment>
<sequence length="230" mass="24792">MTTLLHIDSSARAGLSGRDARGSHSRRLTARFVDRWRAARPADPVIYRDVGAAPPSPVTGDWIHAAFTPPERREAWMATALAESDRLVDEVLAADVIVLGAPMYNFGPPAQLKAWLDNIVRVGRTFGFDRARAGEPYWPMLDTAGKTLVILSSRGDHGYAPGGRLAHANHLEPALRTPFGYLGVTDVHEAAIEYDEFADARLAASVAAAEARVDDLVETLLAARSEAAAA</sequence>
<evidence type="ECO:0000256" key="1">
    <source>
        <dbReference type="ARBA" id="ARBA00022630"/>
    </source>
</evidence>
<comment type="cofactor">
    <cofactor evidence="6">
        <name>FMN</name>
        <dbReference type="ChEBI" id="CHEBI:58210"/>
    </cofactor>
    <text evidence="6">Binds 1 FMN per subunit.</text>
</comment>
<comment type="similarity">
    <text evidence="6">Belongs to the azoreductase type 1 family.</text>
</comment>
<evidence type="ECO:0000313" key="8">
    <source>
        <dbReference type="EMBL" id="MDR6531961.1"/>
    </source>
</evidence>
<dbReference type="EC" id="1.7.1.17" evidence="6"/>
<evidence type="ECO:0000313" key="9">
    <source>
        <dbReference type="Proteomes" id="UP001262754"/>
    </source>
</evidence>
<evidence type="ECO:0000256" key="6">
    <source>
        <dbReference type="HAMAP-Rule" id="MF_01216"/>
    </source>
</evidence>
<dbReference type="Pfam" id="PF02525">
    <property type="entry name" value="Flavodoxin_2"/>
    <property type="match status" value="1"/>
</dbReference>
<dbReference type="EMBL" id="JAVDRL010000007">
    <property type="protein sequence ID" value="MDR6531961.1"/>
    <property type="molecule type" value="Genomic_DNA"/>
</dbReference>
<dbReference type="HAMAP" id="MF_01216">
    <property type="entry name" value="Azoreductase_type1"/>
    <property type="match status" value="1"/>
</dbReference>
<evidence type="ECO:0000259" key="7">
    <source>
        <dbReference type="Pfam" id="PF02525"/>
    </source>
</evidence>
<comment type="function">
    <text evidence="6">Also exhibits azoreductase activity. Catalyzes the reductive cleavage of the azo bond in aromatic azo compounds to the corresponding amines.</text>
</comment>
<comment type="catalytic activity">
    <reaction evidence="5">
        <text>N,N-dimethyl-1,4-phenylenediamine + anthranilate + 2 NAD(+) = 2-(4-dimethylaminophenyl)diazenylbenzoate + 2 NADH + 2 H(+)</text>
        <dbReference type="Rhea" id="RHEA:55872"/>
        <dbReference type="ChEBI" id="CHEBI:15378"/>
        <dbReference type="ChEBI" id="CHEBI:15783"/>
        <dbReference type="ChEBI" id="CHEBI:16567"/>
        <dbReference type="ChEBI" id="CHEBI:57540"/>
        <dbReference type="ChEBI" id="CHEBI:57945"/>
        <dbReference type="ChEBI" id="CHEBI:71579"/>
        <dbReference type="EC" id="1.7.1.17"/>
    </reaction>
    <physiologicalReaction direction="right-to-left" evidence="5">
        <dbReference type="Rhea" id="RHEA:55874"/>
    </physiologicalReaction>
</comment>
<dbReference type="Gene3D" id="3.40.50.360">
    <property type="match status" value="1"/>
</dbReference>
<dbReference type="InterPro" id="IPR023048">
    <property type="entry name" value="NADH:quinone_OxRdtase_FMN_depd"/>
</dbReference>
<feature type="binding site" evidence="6">
    <location>
        <begin position="23"/>
        <end position="25"/>
    </location>
    <ligand>
        <name>FMN</name>
        <dbReference type="ChEBI" id="CHEBI:58210"/>
    </ligand>
</feature>